<keyword evidence="3" id="KW-0732">Signal</keyword>
<proteinExistence type="evidence at transcript level"/>
<dbReference type="GO" id="GO:0005576">
    <property type="term" value="C:extracellular region"/>
    <property type="evidence" value="ECO:0007669"/>
    <property type="project" value="UniProtKB-SubCell"/>
</dbReference>
<dbReference type="Pfam" id="PF07771">
    <property type="entry name" value="TSGP1"/>
    <property type="match status" value="1"/>
</dbReference>
<dbReference type="AlphaFoldDB" id="V5H555"/>
<feature type="signal peptide" evidence="3">
    <location>
        <begin position="1"/>
        <end position="21"/>
    </location>
</feature>
<protein>
    <recommendedName>
        <fullName evidence="5">Basic tail protein</fullName>
    </recommendedName>
</protein>
<evidence type="ECO:0000313" key="4">
    <source>
        <dbReference type="EMBL" id="JAB72124.1"/>
    </source>
</evidence>
<name>V5H555_IXORI</name>
<evidence type="ECO:0000256" key="3">
    <source>
        <dbReference type="SAM" id="SignalP"/>
    </source>
</evidence>
<accession>V5H555</accession>
<feature type="chain" id="PRO_5004735119" description="Basic tail protein" evidence="3">
    <location>
        <begin position="22"/>
        <end position="91"/>
    </location>
</feature>
<evidence type="ECO:0000256" key="1">
    <source>
        <dbReference type="ARBA" id="ARBA00004613"/>
    </source>
</evidence>
<organism evidence="4">
    <name type="scientific">Ixodes ricinus</name>
    <name type="common">Common tick</name>
    <name type="synonym">Acarus ricinus</name>
    <dbReference type="NCBI Taxonomy" id="34613"/>
    <lineage>
        <taxon>Eukaryota</taxon>
        <taxon>Metazoa</taxon>
        <taxon>Ecdysozoa</taxon>
        <taxon>Arthropoda</taxon>
        <taxon>Chelicerata</taxon>
        <taxon>Arachnida</taxon>
        <taxon>Acari</taxon>
        <taxon>Parasitiformes</taxon>
        <taxon>Ixodida</taxon>
        <taxon>Ixodoidea</taxon>
        <taxon>Ixodidae</taxon>
        <taxon>Ixodinae</taxon>
        <taxon>Ixodes</taxon>
    </lineage>
</organism>
<sequence length="91" mass="10202">MGLTGITLVLVSLAFFGSAAAHDCHNGTRPESQNDREGCDFYCWNDATSSYDQFFFTDNVPCFYNNGDQGLCKNGECHLTLQVRVVPHNYR</sequence>
<dbReference type="InterPro" id="IPR011694">
    <property type="entry name" value="Ixonnexin-like"/>
</dbReference>
<evidence type="ECO:0008006" key="5">
    <source>
        <dbReference type="Google" id="ProtNLM"/>
    </source>
</evidence>
<reference evidence="4" key="1">
    <citation type="journal article" date="2015" name="Sci. Rep.">
        <title>Tissue- and time-dependent transcription in Ixodes ricinus salivary glands and midguts when blood feeding on the vertebrate host.</title>
        <authorList>
            <person name="Kotsyfakis M."/>
            <person name="Schwarz A."/>
            <person name="Erhart J."/>
            <person name="Ribeiro J.M."/>
        </authorList>
    </citation>
    <scope>NUCLEOTIDE SEQUENCE</scope>
    <source>
        <tissue evidence="4">Salivary gland and midgut</tissue>
    </source>
</reference>
<comment type="subcellular location">
    <subcellularLocation>
        <location evidence="1">Secreted</location>
    </subcellularLocation>
</comment>
<dbReference type="CDD" id="cd23501">
    <property type="entry name" value="TSLPI_Salp14_NTD"/>
    <property type="match status" value="1"/>
</dbReference>
<dbReference type="EMBL" id="GANP01012344">
    <property type="protein sequence ID" value="JAB72124.1"/>
    <property type="molecule type" value="mRNA"/>
</dbReference>
<keyword evidence="2" id="KW-0964">Secreted</keyword>
<evidence type="ECO:0000256" key="2">
    <source>
        <dbReference type="ARBA" id="ARBA00022525"/>
    </source>
</evidence>